<evidence type="ECO:0000313" key="3">
    <source>
        <dbReference type="Proteomes" id="UP001549184"/>
    </source>
</evidence>
<evidence type="ECO:0000256" key="1">
    <source>
        <dbReference type="SAM" id="Phobius"/>
    </source>
</evidence>
<protein>
    <submittedName>
        <fullName evidence="2">Flp pilus assembly protein TadG</fullName>
    </submittedName>
</protein>
<keyword evidence="3" id="KW-1185">Reference proteome</keyword>
<keyword evidence="1" id="KW-1133">Transmembrane helix</keyword>
<dbReference type="RefSeq" id="WP_354015031.1">
    <property type="nucleotide sequence ID" value="NZ_JBEPMU010000005.1"/>
</dbReference>
<name>A0ABV2K0K8_9GAMM</name>
<organism evidence="2 3">
    <name type="scientific">Dyella japonica</name>
    <dbReference type="NCBI Taxonomy" id="231455"/>
    <lineage>
        <taxon>Bacteria</taxon>
        <taxon>Pseudomonadati</taxon>
        <taxon>Pseudomonadota</taxon>
        <taxon>Gammaproteobacteria</taxon>
        <taxon>Lysobacterales</taxon>
        <taxon>Rhodanobacteraceae</taxon>
        <taxon>Dyella</taxon>
    </lineage>
</organism>
<dbReference type="EMBL" id="JBEPMU010000005">
    <property type="protein sequence ID" value="MET3653644.1"/>
    <property type="molecule type" value="Genomic_DNA"/>
</dbReference>
<sequence length="164" mass="16931">MISRLHTGPARQRGVAAIEFAFVFLLGVLPLLLITLAGILIFAAQQSLALASAEGARAALQYGTVAQRQSNACNAAQRSMSWLLAFSGESANCGTPPAPGGNYAPIAVSAATPCPSNAAMQCITVVASFDYNTHPFIPGATALYGWLMKSNLSSSATVQLDLGT</sequence>
<keyword evidence="1" id="KW-0812">Transmembrane</keyword>
<proteinExistence type="predicted"/>
<gene>
    <name evidence="2" type="ORF">ABIC75_003381</name>
</gene>
<accession>A0ABV2K0K8</accession>
<keyword evidence="1" id="KW-0472">Membrane</keyword>
<evidence type="ECO:0000313" key="2">
    <source>
        <dbReference type="EMBL" id="MET3653644.1"/>
    </source>
</evidence>
<reference evidence="2 3" key="1">
    <citation type="submission" date="2024-06" db="EMBL/GenBank/DDBJ databases">
        <title>Sorghum-associated microbial communities from plants grown in Nebraska, USA.</title>
        <authorList>
            <person name="Schachtman D."/>
        </authorList>
    </citation>
    <scope>NUCLEOTIDE SEQUENCE [LARGE SCALE GENOMIC DNA]</scope>
    <source>
        <strain evidence="2 3">1073</strain>
    </source>
</reference>
<dbReference type="Proteomes" id="UP001549184">
    <property type="component" value="Unassembled WGS sequence"/>
</dbReference>
<comment type="caution">
    <text evidence="2">The sequence shown here is derived from an EMBL/GenBank/DDBJ whole genome shotgun (WGS) entry which is preliminary data.</text>
</comment>
<feature type="transmembrane region" description="Helical" evidence="1">
    <location>
        <begin position="20"/>
        <end position="44"/>
    </location>
</feature>